<dbReference type="OrthoDB" id="5975154at2759"/>
<keyword evidence="10 18" id="KW-0472">Membrane</keyword>
<dbReference type="GO" id="GO:0022848">
    <property type="term" value="F:acetylcholine-gated monoatomic cation-selective channel activity"/>
    <property type="evidence" value="ECO:0007669"/>
    <property type="project" value="InterPro"/>
</dbReference>
<protein>
    <recommendedName>
        <fullName evidence="23">Nicotinic acetylcholine receptor alpha 2 subunit</fullName>
    </recommendedName>
</protein>
<feature type="domain" description="Neurotransmitter-gated ion-channel ligand-binding" evidence="19">
    <location>
        <begin position="33"/>
        <end position="248"/>
    </location>
</feature>
<evidence type="ECO:0000256" key="11">
    <source>
        <dbReference type="ARBA" id="ARBA00023157"/>
    </source>
</evidence>
<evidence type="ECO:0000256" key="8">
    <source>
        <dbReference type="ARBA" id="ARBA00023018"/>
    </source>
</evidence>
<dbReference type="AlphaFoldDB" id="A0A7R8YMG5"/>
<dbReference type="InterPro" id="IPR036719">
    <property type="entry name" value="Neuro-gated_channel_TM_sf"/>
</dbReference>
<keyword evidence="15" id="KW-1071">Ligand-gated ion channel</keyword>
<keyword evidence="8" id="KW-0770">Synapse</keyword>
<dbReference type="PANTHER" id="PTHR18945">
    <property type="entry name" value="NEUROTRANSMITTER GATED ION CHANNEL"/>
    <property type="match status" value="1"/>
</dbReference>
<dbReference type="FunCoup" id="A0A7R8YMG5">
    <property type="interactions" value="43"/>
</dbReference>
<organism evidence="21 22">
    <name type="scientific">Hermetia illucens</name>
    <name type="common">Black soldier fly</name>
    <dbReference type="NCBI Taxonomy" id="343691"/>
    <lineage>
        <taxon>Eukaryota</taxon>
        <taxon>Metazoa</taxon>
        <taxon>Ecdysozoa</taxon>
        <taxon>Arthropoda</taxon>
        <taxon>Hexapoda</taxon>
        <taxon>Insecta</taxon>
        <taxon>Pterygota</taxon>
        <taxon>Neoptera</taxon>
        <taxon>Endopterygota</taxon>
        <taxon>Diptera</taxon>
        <taxon>Brachycera</taxon>
        <taxon>Stratiomyomorpha</taxon>
        <taxon>Stratiomyidae</taxon>
        <taxon>Hermetiinae</taxon>
        <taxon>Hermetia</taxon>
    </lineage>
</organism>
<feature type="chain" id="PRO_5031588216" description="Nicotinic acetylcholine receptor alpha 2 subunit" evidence="18">
    <location>
        <begin position="29"/>
        <end position="560"/>
    </location>
</feature>
<feature type="transmembrane region" description="Helical" evidence="18">
    <location>
        <begin position="314"/>
        <end position="335"/>
    </location>
</feature>
<dbReference type="Pfam" id="PF02932">
    <property type="entry name" value="Neur_chan_memb"/>
    <property type="match status" value="1"/>
</dbReference>
<dbReference type="FunFam" id="1.20.58.390:FF:000030">
    <property type="entry name" value="Acetylcholine receptor subunit alpha-L1"/>
    <property type="match status" value="1"/>
</dbReference>
<evidence type="ECO:0000256" key="9">
    <source>
        <dbReference type="ARBA" id="ARBA00023065"/>
    </source>
</evidence>
<dbReference type="FunFam" id="2.70.170.10:FF:000013">
    <property type="entry name" value="Acetylcholine receptor subunit alpha"/>
    <property type="match status" value="1"/>
</dbReference>
<evidence type="ECO:0000256" key="17">
    <source>
        <dbReference type="ARBA" id="ARBA00034104"/>
    </source>
</evidence>
<evidence type="ECO:0000256" key="13">
    <source>
        <dbReference type="ARBA" id="ARBA00023180"/>
    </source>
</evidence>
<evidence type="ECO:0000256" key="1">
    <source>
        <dbReference type="ARBA" id="ARBA00003328"/>
    </source>
</evidence>
<evidence type="ECO:0000256" key="18">
    <source>
        <dbReference type="RuleBase" id="RU000687"/>
    </source>
</evidence>
<feature type="transmembrane region" description="Helical" evidence="18">
    <location>
        <begin position="511"/>
        <end position="535"/>
    </location>
</feature>
<comment type="subcellular location">
    <subcellularLocation>
        <location evidence="17">Postsynaptic cell membrane</location>
        <topology evidence="17">Multi-pass membrane protein</topology>
    </subcellularLocation>
</comment>
<evidence type="ECO:0000256" key="15">
    <source>
        <dbReference type="ARBA" id="ARBA00023286"/>
    </source>
</evidence>
<evidence type="ECO:0000313" key="21">
    <source>
        <dbReference type="EMBL" id="CAD7077442.1"/>
    </source>
</evidence>
<evidence type="ECO:0000256" key="14">
    <source>
        <dbReference type="ARBA" id="ARBA00023257"/>
    </source>
</evidence>
<dbReference type="CDD" id="cd19064">
    <property type="entry name" value="LGIC_TM_nAChR"/>
    <property type="match status" value="1"/>
</dbReference>
<keyword evidence="6 18" id="KW-0732">Signal</keyword>
<evidence type="ECO:0000256" key="2">
    <source>
        <dbReference type="ARBA" id="ARBA00009237"/>
    </source>
</evidence>
<dbReference type="CDD" id="cd19031">
    <property type="entry name" value="LGIC_ECD_nAChR_proto_alpha-like"/>
    <property type="match status" value="1"/>
</dbReference>
<dbReference type="PRINTS" id="PR00252">
    <property type="entry name" value="NRIONCHANNEL"/>
</dbReference>
<keyword evidence="9 18" id="KW-0406">Ion transport</keyword>
<comment type="similarity">
    <text evidence="2">Belongs to the ligand-gated ion channel (TC 1.A.9) family. Acetylcholine receptor (TC 1.A.9.1) subfamily.</text>
</comment>
<name>A0A7R8YMG5_HERIL</name>
<dbReference type="SUPFAM" id="SSF63712">
    <property type="entry name" value="Nicotinic receptor ligand binding domain-like"/>
    <property type="match status" value="1"/>
</dbReference>
<evidence type="ECO:0000256" key="7">
    <source>
        <dbReference type="ARBA" id="ARBA00022989"/>
    </source>
</evidence>
<dbReference type="GO" id="GO:0045211">
    <property type="term" value="C:postsynaptic membrane"/>
    <property type="evidence" value="ECO:0007669"/>
    <property type="project" value="UniProtKB-SubCell"/>
</dbReference>
<reference evidence="21 22" key="1">
    <citation type="submission" date="2020-11" db="EMBL/GenBank/DDBJ databases">
        <authorList>
            <person name="Wallbank WR R."/>
            <person name="Pardo Diaz C."/>
            <person name="Kozak K."/>
            <person name="Martin S."/>
            <person name="Jiggins C."/>
            <person name="Moest M."/>
            <person name="Warren A I."/>
            <person name="Generalovic N T."/>
            <person name="Byers J.R.P. K."/>
            <person name="Montejo-Kovacevich G."/>
            <person name="Yen C E."/>
        </authorList>
    </citation>
    <scope>NUCLEOTIDE SEQUENCE [LARGE SCALE GENOMIC DNA]</scope>
</reference>
<proteinExistence type="inferred from homology"/>
<sequence length="560" mass="63813">MLLHDLSASEKFVICVLQLVFCFCVVQSNPDAKRLYDDLLSNYNRLIRPVSNNTDTVLVKLGLRLSQLIDLNLKDQILTTNVWLEHEWQDHKFKWDPSEYGGVTELYVPSEHIWLPDIVLYNNADGEYVVTTMTKAILHYSGKVVWTPPAIFKSSCEIDVRYFPFDQQTCFMKFGSWTYDGDQIDLKHINQKNDKDNKVEIGIDLREYYPSVEWDILGVPAERHEKYYPCCAEPYPDIFFNITLRRKTLFYTVNLIIPCVGISYLSVLVFYLPADSGEKIALCISILLSQTMFFLLISEIIPSTSLALPLLGKYLLFTMILVGLSVVITIIILNIHYRKPSTHKMAPWVRAFFIKRLPKFLLMRVPKDLLRDLAASKINYSKKMYKSKFGAALSAEIQLNSGESSPDSLARVTRRGGCNGLHSTTPTNRFSGLVGALGGGFSGLSGYNGLPSVISGLDESMSDLGQRKKYPFELEKAIHNVMFIQHHMQRQDEFNAEDQDWGFVAMVLDRLFLWIFTTASIFGTFAILCEAPALYDDTKPIDVQLSVIAQQIYNLTIKEK</sequence>
<gene>
    <name evidence="21" type="ORF">HERILL_LOCUS787</name>
</gene>
<dbReference type="PRINTS" id="PR00254">
    <property type="entry name" value="NICOTINICR"/>
</dbReference>
<dbReference type="InterPro" id="IPR002394">
    <property type="entry name" value="Nicotinic_acetylcholine_rcpt"/>
</dbReference>
<keyword evidence="12" id="KW-0675">Receptor</keyword>
<dbReference type="Proteomes" id="UP000594454">
    <property type="component" value="Chromosome 1"/>
</dbReference>
<feature type="signal peptide" evidence="18">
    <location>
        <begin position="1"/>
        <end position="28"/>
    </location>
</feature>
<dbReference type="SUPFAM" id="SSF90112">
    <property type="entry name" value="Neurotransmitter-gated ion-channel transmembrane pore"/>
    <property type="match status" value="1"/>
</dbReference>
<dbReference type="InterPro" id="IPR018000">
    <property type="entry name" value="Neurotransmitter_ion_chnl_CS"/>
</dbReference>
<keyword evidence="4" id="KW-1003">Cell membrane</keyword>
<feature type="transmembrane region" description="Helical" evidence="18">
    <location>
        <begin position="280"/>
        <end position="302"/>
    </location>
</feature>
<evidence type="ECO:0000256" key="10">
    <source>
        <dbReference type="ARBA" id="ARBA00023136"/>
    </source>
</evidence>
<keyword evidence="3 18" id="KW-0813">Transport</keyword>
<keyword evidence="11" id="KW-1015">Disulfide bond</keyword>
<feature type="transmembrane region" description="Helical" evidence="18">
    <location>
        <begin position="249"/>
        <end position="273"/>
    </location>
</feature>
<evidence type="ECO:0000256" key="16">
    <source>
        <dbReference type="ARBA" id="ARBA00023303"/>
    </source>
</evidence>
<dbReference type="GO" id="GO:0007271">
    <property type="term" value="P:synaptic transmission, cholinergic"/>
    <property type="evidence" value="ECO:0007669"/>
    <property type="project" value="UniProtKB-ARBA"/>
</dbReference>
<dbReference type="Gene3D" id="2.70.170.10">
    <property type="entry name" value="Neurotransmitter-gated ion-channel ligand-binding domain"/>
    <property type="match status" value="1"/>
</dbReference>
<evidence type="ECO:0000256" key="4">
    <source>
        <dbReference type="ARBA" id="ARBA00022475"/>
    </source>
</evidence>
<dbReference type="GO" id="GO:0004888">
    <property type="term" value="F:transmembrane signaling receptor activity"/>
    <property type="evidence" value="ECO:0007669"/>
    <property type="project" value="InterPro"/>
</dbReference>
<evidence type="ECO:0000256" key="5">
    <source>
        <dbReference type="ARBA" id="ARBA00022692"/>
    </source>
</evidence>
<evidence type="ECO:0000256" key="3">
    <source>
        <dbReference type="ARBA" id="ARBA00022448"/>
    </source>
</evidence>
<dbReference type="Gene3D" id="1.20.58.390">
    <property type="entry name" value="Neurotransmitter-gated ion-channel transmembrane domain"/>
    <property type="match status" value="2"/>
</dbReference>
<keyword evidence="13" id="KW-0325">Glycoprotein</keyword>
<evidence type="ECO:0008006" key="23">
    <source>
        <dbReference type="Google" id="ProtNLM"/>
    </source>
</evidence>
<keyword evidence="22" id="KW-1185">Reference proteome</keyword>
<evidence type="ECO:0000313" key="22">
    <source>
        <dbReference type="Proteomes" id="UP000594454"/>
    </source>
</evidence>
<dbReference type="InterPro" id="IPR006029">
    <property type="entry name" value="Neurotrans-gated_channel_TM"/>
</dbReference>
<keyword evidence="5 18" id="KW-0812">Transmembrane</keyword>
<dbReference type="InterPro" id="IPR006201">
    <property type="entry name" value="Neur_channel"/>
</dbReference>
<dbReference type="EMBL" id="LR899009">
    <property type="protein sequence ID" value="CAD7077442.1"/>
    <property type="molecule type" value="Genomic_DNA"/>
</dbReference>
<keyword evidence="7 18" id="KW-1133">Transmembrane helix</keyword>
<evidence type="ECO:0000256" key="6">
    <source>
        <dbReference type="ARBA" id="ARBA00022729"/>
    </source>
</evidence>
<dbReference type="InterPro" id="IPR038050">
    <property type="entry name" value="Neuro_actylchol_rec"/>
</dbReference>
<dbReference type="InterPro" id="IPR006202">
    <property type="entry name" value="Neur_chan_lig-bd"/>
</dbReference>
<dbReference type="PROSITE" id="PS00236">
    <property type="entry name" value="NEUROTR_ION_CHANNEL"/>
    <property type="match status" value="1"/>
</dbReference>
<feature type="domain" description="Neurotransmitter-gated ion-channel transmembrane" evidence="20">
    <location>
        <begin position="255"/>
        <end position="527"/>
    </location>
</feature>
<evidence type="ECO:0000256" key="12">
    <source>
        <dbReference type="ARBA" id="ARBA00023170"/>
    </source>
</evidence>
<dbReference type="NCBIfam" id="TIGR00860">
    <property type="entry name" value="LIC"/>
    <property type="match status" value="1"/>
</dbReference>
<dbReference type="InterPro" id="IPR036734">
    <property type="entry name" value="Neur_chan_lig-bd_sf"/>
</dbReference>
<dbReference type="InParanoid" id="A0A7R8YMG5"/>
<accession>A0A7R8YMG5</accession>
<dbReference type="Pfam" id="PF02931">
    <property type="entry name" value="Neur_chan_LBD"/>
    <property type="match status" value="1"/>
</dbReference>
<keyword evidence="16 18" id="KW-0407">Ion channel</keyword>
<dbReference type="OMA" id="DHKFQWD"/>
<evidence type="ECO:0000259" key="19">
    <source>
        <dbReference type="Pfam" id="PF02931"/>
    </source>
</evidence>
<keyword evidence="14" id="KW-0628">Postsynaptic cell membrane</keyword>
<comment type="function">
    <text evidence="1">After binding acetylcholine, the AChR responds by an extensive change in conformation that affects all subunits and leads to opening of an ion-conducting channel across the plasma membrane.</text>
</comment>
<dbReference type="FunFam" id="1.20.58.390:FF:000012">
    <property type="entry name" value="Acetylcholine receptor subunit alpha-like"/>
    <property type="match status" value="1"/>
</dbReference>
<evidence type="ECO:0000259" key="20">
    <source>
        <dbReference type="Pfam" id="PF02932"/>
    </source>
</evidence>